<dbReference type="GO" id="GO:0016791">
    <property type="term" value="F:phosphatase activity"/>
    <property type="evidence" value="ECO:0007669"/>
    <property type="project" value="TreeGrafter"/>
</dbReference>
<evidence type="ECO:0000256" key="1">
    <source>
        <dbReference type="ARBA" id="ARBA00022801"/>
    </source>
</evidence>
<dbReference type="PROSITE" id="PS50110">
    <property type="entry name" value="RESPONSE_REGULATORY"/>
    <property type="match status" value="1"/>
</dbReference>
<accession>A0A2T8HSW1</accession>
<keyword evidence="2" id="KW-0597">Phosphoprotein</keyword>
<dbReference type="InterPro" id="IPR036457">
    <property type="entry name" value="PPM-type-like_dom_sf"/>
</dbReference>
<feature type="modified residue" description="4-aspartylphosphate" evidence="2">
    <location>
        <position position="52"/>
    </location>
</feature>
<dbReference type="SMART" id="SM00331">
    <property type="entry name" value="PP2C_SIG"/>
    <property type="match status" value="1"/>
</dbReference>
<protein>
    <submittedName>
        <fullName evidence="4">Fused response regulator/phosphatase</fullName>
    </submittedName>
</protein>
<keyword evidence="1" id="KW-0378">Hydrolase</keyword>
<organism evidence="4 5">
    <name type="scientific">Pararhodobacter oceanensis</name>
    <dbReference type="NCBI Taxonomy" id="2172121"/>
    <lineage>
        <taxon>Bacteria</taxon>
        <taxon>Pseudomonadati</taxon>
        <taxon>Pseudomonadota</taxon>
        <taxon>Alphaproteobacteria</taxon>
        <taxon>Rhodobacterales</taxon>
        <taxon>Paracoccaceae</taxon>
        <taxon>Pararhodobacter</taxon>
    </lineage>
</organism>
<reference evidence="4 5" key="1">
    <citation type="submission" date="2018-04" db="EMBL/GenBank/DDBJ databases">
        <title>Pararhodobacter oceanense sp. nov., isolated from marine intertidal sediment.</title>
        <authorList>
            <person name="Wang X.-L."/>
            <person name="Du Z.-J."/>
        </authorList>
    </citation>
    <scope>NUCLEOTIDE SEQUENCE [LARGE SCALE GENOMIC DNA]</scope>
    <source>
        <strain evidence="4 5">AM505</strain>
    </source>
</reference>
<name>A0A2T8HSW1_9RHOB</name>
<dbReference type="Pfam" id="PF07228">
    <property type="entry name" value="SpoIIE"/>
    <property type="match status" value="1"/>
</dbReference>
<proteinExistence type="predicted"/>
<evidence type="ECO:0000259" key="3">
    <source>
        <dbReference type="PROSITE" id="PS50110"/>
    </source>
</evidence>
<dbReference type="SMART" id="SM00448">
    <property type="entry name" value="REC"/>
    <property type="match status" value="1"/>
</dbReference>
<dbReference type="AlphaFoldDB" id="A0A2T8HSW1"/>
<gene>
    <name evidence="4" type="ORF">DDE20_12485</name>
</gene>
<dbReference type="InterPro" id="IPR052016">
    <property type="entry name" value="Bact_Sigma-Reg"/>
</dbReference>
<evidence type="ECO:0000256" key="2">
    <source>
        <dbReference type="PROSITE-ProRule" id="PRU00169"/>
    </source>
</evidence>
<dbReference type="PANTHER" id="PTHR43156:SF2">
    <property type="entry name" value="STAGE II SPORULATION PROTEIN E"/>
    <property type="match status" value="1"/>
</dbReference>
<dbReference type="Proteomes" id="UP000245911">
    <property type="component" value="Unassembled WGS sequence"/>
</dbReference>
<dbReference type="SUPFAM" id="SSF52172">
    <property type="entry name" value="CheY-like"/>
    <property type="match status" value="1"/>
</dbReference>
<dbReference type="OrthoDB" id="9811749at2"/>
<dbReference type="InterPro" id="IPR001789">
    <property type="entry name" value="Sig_transdc_resp-reg_receiver"/>
</dbReference>
<dbReference type="Pfam" id="PF00072">
    <property type="entry name" value="Response_reg"/>
    <property type="match status" value="1"/>
</dbReference>
<dbReference type="GO" id="GO:0000160">
    <property type="term" value="P:phosphorelay signal transduction system"/>
    <property type="evidence" value="ECO:0007669"/>
    <property type="project" value="InterPro"/>
</dbReference>
<dbReference type="EMBL" id="QDKM01000005">
    <property type="protein sequence ID" value="PVH28534.1"/>
    <property type="molecule type" value="Genomic_DNA"/>
</dbReference>
<dbReference type="CDD" id="cd17574">
    <property type="entry name" value="REC_OmpR"/>
    <property type="match status" value="1"/>
</dbReference>
<comment type="caution">
    <text evidence="4">The sequence shown here is derived from an EMBL/GenBank/DDBJ whole genome shotgun (WGS) entry which is preliminary data.</text>
</comment>
<keyword evidence="5" id="KW-1185">Reference proteome</keyword>
<dbReference type="InterPro" id="IPR011006">
    <property type="entry name" value="CheY-like_superfamily"/>
</dbReference>
<dbReference type="InterPro" id="IPR001932">
    <property type="entry name" value="PPM-type_phosphatase-like_dom"/>
</dbReference>
<evidence type="ECO:0000313" key="4">
    <source>
        <dbReference type="EMBL" id="PVH28534.1"/>
    </source>
</evidence>
<evidence type="ECO:0000313" key="5">
    <source>
        <dbReference type="Proteomes" id="UP000245911"/>
    </source>
</evidence>
<dbReference type="Gene3D" id="3.40.50.2300">
    <property type="match status" value="1"/>
</dbReference>
<dbReference type="Gene3D" id="3.60.40.10">
    <property type="entry name" value="PPM-type phosphatase domain"/>
    <property type="match status" value="1"/>
</dbReference>
<feature type="domain" description="Response regulatory" evidence="3">
    <location>
        <begin position="3"/>
        <end position="119"/>
    </location>
</feature>
<dbReference type="PANTHER" id="PTHR43156">
    <property type="entry name" value="STAGE II SPORULATION PROTEIN E-RELATED"/>
    <property type="match status" value="1"/>
</dbReference>
<sequence length="408" mass="44679">MRNVLVVDDSRAQRLVLAAGLRKWGYCVHQAESGAQALEIIAKHEIDLVLSDWMMPGMNGIEFCRTLRQQDSERYTYFILLTSKSDKAAVAEGLEVGADDYLAKPVDSGELRARIKAGERVLAMERALRGNNELLTDTLVKLRNLYAALDRDLVDARNLQQSLLREPHHRYDTGAISVMLRPSGHVGGDMVGFFEITPELTGMYGFDVSGHGVASALLTARLSGLLSGASSDHNIAVEHGPDGPMGRAPAQVAKVMNELMLGEIETDRYATLAYAEINRTNGKLRLVQAGHPHPLLQHADGSVTILGQGGLPVGLLEGAEYFGFETTLQPGERLILVSDGVTECPNPQQEELGHERLNRILTRLADLRGNALLEALMWELATWHDSEDFPDDISYALFEYDGPAGEVA</sequence>
<dbReference type="SUPFAM" id="SSF81606">
    <property type="entry name" value="PP2C-like"/>
    <property type="match status" value="1"/>
</dbReference>